<dbReference type="Proteomes" id="UP000234956">
    <property type="component" value="Unassembled WGS sequence"/>
</dbReference>
<evidence type="ECO:0000256" key="1">
    <source>
        <dbReference type="SAM" id="Phobius"/>
    </source>
</evidence>
<protein>
    <submittedName>
        <fullName evidence="2">Uncharacterized protein</fullName>
    </submittedName>
</protein>
<organism evidence="2 3">
    <name type="scientific">Lysinibacillus fusiformis</name>
    <dbReference type="NCBI Taxonomy" id="28031"/>
    <lineage>
        <taxon>Bacteria</taxon>
        <taxon>Bacillati</taxon>
        <taxon>Bacillota</taxon>
        <taxon>Bacilli</taxon>
        <taxon>Bacillales</taxon>
        <taxon>Bacillaceae</taxon>
        <taxon>Lysinibacillus</taxon>
    </lineage>
</organism>
<feature type="transmembrane region" description="Helical" evidence="1">
    <location>
        <begin position="27"/>
        <end position="45"/>
    </location>
</feature>
<accession>A0A2I0UYX5</accession>
<comment type="caution">
    <text evidence="2">The sequence shown here is derived from an EMBL/GenBank/DDBJ whole genome shotgun (WGS) entry which is preliminary data.</text>
</comment>
<dbReference type="EMBL" id="PDFK01000003">
    <property type="protein sequence ID" value="PKU51250.1"/>
    <property type="molecule type" value="Genomic_DNA"/>
</dbReference>
<dbReference type="AlphaFoldDB" id="A0A2I0UYX5"/>
<gene>
    <name evidence="2" type="ORF">CRI88_11000</name>
</gene>
<evidence type="ECO:0000313" key="2">
    <source>
        <dbReference type="EMBL" id="PKU51250.1"/>
    </source>
</evidence>
<reference evidence="2 3" key="1">
    <citation type="submission" date="2017-10" db="EMBL/GenBank/DDBJ databases">
        <title>Draft genome of Lysinibacillus fusiformis strain Juneja, a laboratory-derived pathogen of Drosophila melanogaster.</title>
        <authorList>
            <person name="Smith B.R."/>
            <person name="Unckless R.L."/>
        </authorList>
    </citation>
    <scope>NUCLEOTIDE SEQUENCE [LARGE SCALE GENOMIC DNA]</scope>
    <source>
        <strain evidence="2 3">Juneja</strain>
    </source>
</reference>
<proteinExistence type="predicted"/>
<keyword evidence="1" id="KW-1133">Transmembrane helix</keyword>
<dbReference type="RefSeq" id="WP_089932249.1">
    <property type="nucleotide sequence ID" value="NZ_PDFK01000003.1"/>
</dbReference>
<keyword evidence="1" id="KW-0812">Transmembrane</keyword>
<sequence>MKKIILILAWITTVVLMIINIKINPSSYFANGTIILGWLLFALQLSWNKSEWFYLTCKNLWYKFTNPECIWNMSIEYYGTFNEQVFEKLDQIFLNKESSKVLQVSNVRRIYKVGTLSFEVVIDRESIRIELSDLEVSYRRSTHIIKTELGNILEDIPSKLKNDRCEYYLDIYFKGENPYYGLYLRRLDIRDIETFKIQFNIQNEKIVVNKERISINTNSLQSLRNFSEEYLTISPR</sequence>
<keyword evidence="1" id="KW-0472">Membrane</keyword>
<evidence type="ECO:0000313" key="3">
    <source>
        <dbReference type="Proteomes" id="UP000234956"/>
    </source>
</evidence>
<name>A0A2I0UYX5_9BACI</name>